<comment type="caution">
    <text evidence="1">The sequence shown here is derived from an EMBL/GenBank/DDBJ whole genome shotgun (WGS) entry which is preliminary data.</text>
</comment>
<protein>
    <submittedName>
        <fullName evidence="1">Uncharacterized protein</fullName>
    </submittedName>
</protein>
<keyword evidence="2" id="KW-1185">Reference proteome</keyword>
<organism evidence="1 2">
    <name type="scientific">Aestuariibaculum sediminum</name>
    <dbReference type="NCBI Taxonomy" id="2770637"/>
    <lineage>
        <taxon>Bacteria</taxon>
        <taxon>Pseudomonadati</taxon>
        <taxon>Bacteroidota</taxon>
        <taxon>Flavobacteriia</taxon>
        <taxon>Flavobacteriales</taxon>
        <taxon>Flavobacteriaceae</taxon>
    </lineage>
</organism>
<name>A0A8J6Q999_9FLAO</name>
<dbReference type="EMBL" id="JACVXB010000008">
    <property type="protein sequence ID" value="MBD0833405.1"/>
    <property type="molecule type" value="Genomic_DNA"/>
</dbReference>
<accession>A0A8J6Q999</accession>
<gene>
    <name evidence="1" type="ORF">ICJ83_14815</name>
</gene>
<sequence>MEGFNNFRNFKNSEETYNLSNVDISYRVFLGIHSLLFTKSNLKDLYNSTEESSRKSFVEFLSQMMPNYNDKFSKNREVKIHGVGMLMKMYLN</sequence>
<dbReference type="Proteomes" id="UP000600588">
    <property type="component" value="Unassembled WGS sequence"/>
</dbReference>
<evidence type="ECO:0000313" key="2">
    <source>
        <dbReference type="Proteomes" id="UP000600588"/>
    </source>
</evidence>
<proteinExistence type="predicted"/>
<reference evidence="1 2" key="1">
    <citation type="submission" date="2020-09" db="EMBL/GenBank/DDBJ databases">
        <title>TT11 complete genome.</title>
        <authorList>
            <person name="Wu Z."/>
        </authorList>
    </citation>
    <scope>NUCLEOTIDE SEQUENCE [LARGE SCALE GENOMIC DNA]</scope>
    <source>
        <strain evidence="1 2">TT11</strain>
    </source>
</reference>
<dbReference type="RefSeq" id="WP_188231189.1">
    <property type="nucleotide sequence ID" value="NZ_JACVXB010000008.1"/>
</dbReference>
<evidence type="ECO:0000313" key="1">
    <source>
        <dbReference type="EMBL" id="MBD0833405.1"/>
    </source>
</evidence>
<dbReference type="AlphaFoldDB" id="A0A8J6Q999"/>